<protein>
    <recommendedName>
        <fullName evidence="10">Probable ATP-dependent RNA helicase DDX52</fullName>
        <ecNumber evidence="2">3.6.4.13</ecNumber>
    </recommendedName>
</protein>
<feature type="compositionally biased region" description="Basic residues" evidence="14">
    <location>
        <begin position="519"/>
        <end position="528"/>
    </location>
</feature>
<dbReference type="InterPro" id="IPR014014">
    <property type="entry name" value="RNA_helicase_DEAD_Q_motif"/>
</dbReference>
<comment type="caution">
    <text evidence="18">The sequence shown here is derived from an EMBL/GenBank/DDBJ whole genome shotgun (WGS) entry which is preliminary data.</text>
</comment>
<evidence type="ECO:0000256" key="11">
    <source>
        <dbReference type="ARBA" id="ARBA00047984"/>
    </source>
</evidence>
<reference evidence="19" key="1">
    <citation type="submission" date="2023-01" db="EMBL/GenBank/DDBJ databases">
        <title>Key to firefly adult light organ development and bioluminescence: homeobox transcription factors regulate luciferase expression and transportation to peroxisome.</title>
        <authorList>
            <person name="Fu X."/>
        </authorList>
    </citation>
    <scope>NUCLEOTIDE SEQUENCE [LARGE SCALE GENOMIC DNA]</scope>
</reference>
<keyword evidence="8" id="KW-0539">Nucleus</keyword>
<evidence type="ECO:0000256" key="1">
    <source>
        <dbReference type="ARBA" id="ARBA00004604"/>
    </source>
</evidence>
<accession>A0AAN7S685</accession>
<evidence type="ECO:0000256" key="8">
    <source>
        <dbReference type="ARBA" id="ARBA00023242"/>
    </source>
</evidence>
<evidence type="ECO:0000256" key="6">
    <source>
        <dbReference type="ARBA" id="ARBA00022840"/>
    </source>
</evidence>
<dbReference type="SMART" id="SM00487">
    <property type="entry name" value="DEXDc"/>
    <property type="match status" value="1"/>
</dbReference>
<feature type="domain" description="DEAD-box RNA helicase Q" evidence="17">
    <location>
        <begin position="106"/>
        <end position="134"/>
    </location>
</feature>
<gene>
    <name evidence="18" type="ORF">RN001_014520</name>
</gene>
<keyword evidence="3 13" id="KW-0547">Nucleotide-binding</keyword>
<organism evidence="18 19">
    <name type="scientific">Aquatica leii</name>
    <dbReference type="NCBI Taxonomy" id="1421715"/>
    <lineage>
        <taxon>Eukaryota</taxon>
        <taxon>Metazoa</taxon>
        <taxon>Ecdysozoa</taxon>
        <taxon>Arthropoda</taxon>
        <taxon>Hexapoda</taxon>
        <taxon>Insecta</taxon>
        <taxon>Pterygota</taxon>
        <taxon>Neoptera</taxon>
        <taxon>Endopterygota</taxon>
        <taxon>Coleoptera</taxon>
        <taxon>Polyphaga</taxon>
        <taxon>Elateriformia</taxon>
        <taxon>Elateroidea</taxon>
        <taxon>Lampyridae</taxon>
        <taxon>Luciolinae</taxon>
        <taxon>Aquatica</taxon>
    </lineage>
</organism>
<evidence type="ECO:0000259" key="17">
    <source>
        <dbReference type="PROSITE" id="PS51195"/>
    </source>
</evidence>
<dbReference type="Pfam" id="PF00271">
    <property type="entry name" value="Helicase_C"/>
    <property type="match status" value="1"/>
</dbReference>
<evidence type="ECO:0000256" key="14">
    <source>
        <dbReference type="SAM" id="MobiDB-lite"/>
    </source>
</evidence>
<dbReference type="GO" id="GO:0030490">
    <property type="term" value="P:maturation of SSU-rRNA"/>
    <property type="evidence" value="ECO:0007669"/>
    <property type="project" value="InterPro"/>
</dbReference>
<dbReference type="PROSITE" id="PS51194">
    <property type="entry name" value="HELICASE_CTER"/>
    <property type="match status" value="1"/>
</dbReference>
<dbReference type="AlphaFoldDB" id="A0AAN7S685"/>
<dbReference type="SMART" id="SM00490">
    <property type="entry name" value="HELICc"/>
    <property type="match status" value="1"/>
</dbReference>
<comment type="similarity">
    <text evidence="9">Belongs to the DEAD box helicase family. DDX52/ROK1 subfamily.</text>
</comment>
<dbReference type="PROSITE" id="PS00039">
    <property type="entry name" value="DEAD_ATP_HELICASE"/>
    <property type="match status" value="1"/>
</dbReference>
<dbReference type="GO" id="GO:0003724">
    <property type="term" value="F:RNA helicase activity"/>
    <property type="evidence" value="ECO:0007669"/>
    <property type="project" value="UniProtKB-EC"/>
</dbReference>
<dbReference type="PROSITE" id="PS51192">
    <property type="entry name" value="HELICASE_ATP_BIND_1"/>
    <property type="match status" value="1"/>
</dbReference>
<evidence type="ECO:0000256" key="7">
    <source>
        <dbReference type="ARBA" id="ARBA00022884"/>
    </source>
</evidence>
<dbReference type="GO" id="GO:0005829">
    <property type="term" value="C:cytosol"/>
    <property type="evidence" value="ECO:0007669"/>
    <property type="project" value="TreeGrafter"/>
</dbReference>
<dbReference type="Pfam" id="PF00270">
    <property type="entry name" value="DEAD"/>
    <property type="match status" value="1"/>
</dbReference>
<dbReference type="GO" id="GO:0005730">
    <property type="term" value="C:nucleolus"/>
    <property type="evidence" value="ECO:0007669"/>
    <property type="project" value="UniProtKB-SubCell"/>
</dbReference>
<dbReference type="FunFam" id="3.40.50.300:FF:000759">
    <property type="entry name" value="probable ATP-dependent RNA helicase DDX52"/>
    <property type="match status" value="1"/>
</dbReference>
<dbReference type="EC" id="3.6.4.13" evidence="2"/>
<dbReference type="PANTHER" id="PTHR47959">
    <property type="entry name" value="ATP-DEPENDENT RNA HELICASE RHLE-RELATED"/>
    <property type="match status" value="1"/>
</dbReference>
<feature type="domain" description="Helicase ATP-binding" evidence="15">
    <location>
        <begin position="137"/>
        <end position="315"/>
    </location>
</feature>
<dbReference type="CDD" id="cd17957">
    <property type="entry name" value="DEADc_DDX52"/>
    <property type="match status" value="1"/>
</dbReference>
<evidence type="ECO:0000256" key="5">
    <source>
        <dbReference type="ARBA" id="ARBA00022806"/>
    </source>
</evidence>
<proteinExistence type="inferred from homology"/>
<keyword evidence="19" id="KW-1185">Reference proteome</keyword>
<evidence type="ECO:0000256" key="4">
    <source>
        <dbReference type="ARBA" id="ARBA00022801"/>
    </source>
</evidence>
<dbReference type="PANTHER" id="PTHR47959:SF15">
    <property type="entry name" value="RNA HELICASE"/>
    <property type="match status" value="1"/>
</dbReference>
<dbReference type="InterPro" id="IPR050079">
    <property type="entry name" value="DEAD_box_RNA_helicase"/>
</dbReference>
<evidence type="ECO:0000259" key="16">
    <source>
        <dbReference type="PROSITE" id="PS51194"/>
    </source>
</evidence>
<feature type="region of interest" description="Disordered" evidence="14">
    <location>
        <begin position="519"/>
        <end position="547"/>
    </location>
</feature>
<evidence type="ECO:0000256" key="13">
    <source>
        <dbReference type="RuleBase" id="RU000492"/>
    </source>
</evidence>
<name>A0AAN7S685_9COLE</name>
<dbReference type="Gene3D" id="3.40.50.300">
    <property type="entry name" value="P-loop containing nucleotide triphosphate hydrolases"/>
    <property type="match status" value="2"/>
</dbReference>
<dbReference type="InterPro" id="IPR001650">
    <property type="entry name" value="Helicase_C-like"/>
</dbReference>
<dbReference type="EMBL" id="JARPUR010000007">
    <property type="protein sequence ID" value="KAK4872491.1"/>
    <property type="molecule type" value="Genomic_DNA"/>
</dbReference>
<dbReference type="InterPro" id="IPR014001">
    <property type="entry name" value="Helicase_ATP-bd"/>
</dbReference>
<evidence type="ECO:0000313" key="18">
    <source>
        <dbReference type="EMBL" id="KAK4872491.1"/>
    </source>
</evidence>
<feature type="compositionally biased region" description="Basic residues" evidence="14">
    <location>
        <begin position="535"/>
        <end position="547"/>
    </location>
</feature>
<dbReference type="SUPFAM" id="SSF52540">
    <property type="entry name" value="P-loop containing nucleoside triphosphate hydrolases"/>
    <property type="match status" value="1"/>
</dbReference>
<evidence type="ECO:0000256" key="2">
    <source>
        <dbReference type="ARBA" id="ARBA00012552"/>
    </source>
</evidence>
<dbReference type="PROSITE" id="PS51195">
    <property type="entry name" value="Q_MOTIF"/>
    <property type="match status" value="1"/>
</dbReference>
<comment type="catalytic activity">
    <reaction evidence="11">
        <text>ATP + H2O = ADP + phosphate + H(+)</text>
        <dbReference type="Rhea" id="RHEA:13065"/>
        <dbReference type="ChEBI" id="CHEBI:15377"/>
        <dbReference type="ChEBI" id="CHEBI:15378"/>
        <dbReference type="ChEBI" id="CHEBI:30616"/>
        <dbReference type="ChEBI" id="CHEBI:43474"/>
        <dbReference type="ChEBI" id="CHEBI:456216"/>
        <dbReference type="EC" id="3.6.4.13"/>
    </reaction>
</comment>
<evidence type="ECO:0000256" key="3">
    <source>
        <dbReference type="ARBA" id="ARBA00022741"/>
    </source>
</evidence>
<dbReference type="GO" id="GO:0005524">
    <property type="term" value="F:ATP binding"/>
    <property type="evidence" value="ECO:0007669"/>
    <property type="project" value="UniProtKB-KW"/>
</dbReference>
<evidence type="ECO:0000256" key="9">
    <source>
        <dbReference type="ARBA" id="ARBA00024355"/>
    </source>
</evidence>
<dbReference type="Proteomes" id="UP001353858">
    <property type="component" value="Unassembled WGS sequence"/>
</dbReference>
<feature type="short sequence motif" description="Q motif" evidence="12">
    <location>
        <begin position="106"/>
        <end position="134"/>
    </location>
</feature>
<sequence>MDAYDIFKKLTRGAKFKRQPIKKEDHTKQEVVTQIPTISIKTEEEPNDDSYDITLLGNIKAEQSKKRKRKQVSEDTRKVIHEQEVNRLRNKLKLNVVGKNVPEPITYFDELPIKTDLIDNIKSSGYKEPTIIQRQAMTVMLQRRQILACAPTGSGKTAAFLVPIIHHLGGPQRKGFRAVIICPTRELAKQTQRECVRLSIGYGFRIHIISKVEKAMSLYGPKSSQKFDILVTTPNRLCYLLKQEPPAISLSNVEWLIIDEADKLFEAGFCSFRDQLEQILQACTSKNRKIGMFSATFTPAVDEWCTENIKDLVRVTVGQKNSAAELVDQQLLFVGNEAGKLLAFRDIVRNGLTPPVLIFVQSKDRAQQLFSELIFDGINVDAIHADRTQTQRDNTVRAFREGKIWVLICTELMARGIDFKGVNLVINYDFPTTAISYIHRVGRAGRAGRPGKAVTFFTTDDTVNLRSIAHVIRQSGCEVPDYMLAIKKRSKRELKNLKTSAPHRDFINTTPAYQLKKIAKRGGLKKKPKTEQARNFKKKFKKKDQEY</sequence>
<dbReference type="InterPro" id="IPR011545">
    <property type="entry name" value="DEAD/DEAH_box_helicase_dom"/>
</dbReference>
<dbReference type="GO" id="GO:0003723">
    <property type="term" value="F:RNA binding"/>
    <property type="evidence" value="ECO:0007669"/>
    <property type="project" value="UniProtKB-KW"/>
</dbReference>
<keyword evidence="6 13" id="KW-0067">ATP-binding</keyword>
<evidence type="ECO:0000313" key="19">
    <source>
        <dbReference type="Proteomes" id="UP001353858"/>
    </source>
</evidence>
<feature type="domain" description="Helicase C-terminal" evidence="16">
    <location>
        <begin position="326"/>
        <end position="487"/>
    </location>
</feature>
<keyword evidence="4 13" id="KW-0378">Hydrolase</keyword>
<dbReference type="InterPro" id="IPR027417">
    <property type="entry name" value="P-loop_NTPase"/>
</dbReference>
<dbReference type="InterPro" id="IPR000629">
    <property type="entry name" value="RNA-helicase_DEAD-box_CS"/>
</dbReference>
<dbReference type="GO" id="GO:0010468">
    <property type="term" value="P:regulation of gene expression"/>
    <property type="evidence" value="ECO:0007669"/>
    <property type="project" value="UniProtKB-ARBA"/>
</dbReference>
<comment type="subcellular location">
    <subcellularLocation>
        <location evidence="1">Nucleus</location>
        <location evidence="1">Nucleolus</location>
    </subcellularLocation>
</comment>
<dbReference type="GO" id="GO:0016787">
    <property type="term" value="F:hydrolase activity"/>
    <property type="evidence" value="ECO:0007669"/>
    <property type="project" value="UniProtKB-KW"/>
</dbReference>
<keyword evidence="5 13" id="KW-0347">Helicase</keyword>
<evidence type="ECO:0000259" key="15">
    <source>
        <dbReference type="PROSITE" id="PS51192"/>
    </source>
</evidence>
<evidence type="ECO:0000256" key="10">
    <source>
        <dbReference type="ARBA" id="ARBA00044533"/>
    </source>
</evidence>
<dbReference type="CDD" id="cd18787">
    <property type="entry name" value="SF2_C_DEAD"/>
    <property type="match status" value="1"/>
</dbReference>
<dbReference type="InterPro" id="IPR044764">
    <property type="entry name" value="DDX52/Rok1_DEADc"/>
</dbReference>
<evidence type="ECO:0000256" key="12">
    <source>
        <dbReference type="PROSITE-ProRule" id="PRU00552"/>
    </source>
</evidence>
<keyword evidence="7" id="KW-0694">RNA-binding</keyword>